<dbReference type="InterPro" id="IPR027417">
    <property type="entry name" value="P-loop_NTPase"/>
</dbReference>
<feature type="compositionally biased region" description="Basic residues" evidence="3">
    <location>
        <begin position="387"/>
        <end position="398"/>
    </location>
</feature>
<dbReference type="VEuPathDB" id="FungiDB:H257_14122"/>
<organism evidence="5 6">
    <name type="scientific">Aphanomyces astaci</name>
    <name type="common">Crayfish plague agent</name>
    <dbReference type="NCBI Taxonomy" id="112090"/>
    <lineage>
        <taxon>Eukaryota</taxon>
        <taxon>Sar</taxon>
        <taxon>Stramenopiles</taxon>
        <taxon>Oomycota</taxon>
        <taxon>Saprolegniomycetes</taxon>
        <taxon>Saprolegniales</taxon>
        <taxon>Verrucalvaceae</taxon>
        <taxon>Aphanomyces</taxon>
    </lineage>
</organism>
<dbReference type="GO" id="GO:0008017">
    <property type="term" value="F:microtubule binding"/>
    <property type="evidence" value="ECO:0007669"/>
    <property type="project" value="InterPro"/>
</dbReference>
<keyword evidence="1" id="KW-0505">Motor protein</keyword>
<dbReference type="Pfam" id="PF00225">
    <property type="entry name" value="Kinesin"/>
    <property type="match status" value="2"/>
</dbReference>
<dbReference type="AlphaFoldDB" id="A0A3R7AVQ9"/>
<dbReference type="PROSITE" id="PS50067">
    <property type="entry name" value="KINESIN_MOTOR_2"/>
    <property type="match status" value="1"/>
</dbReference>
<protein>
    <recommendedName>
        <fullName evidence="4">Kinesin motor domain-containing protein</fullName>
    </recommendedName>
</protein>
<dbReference type="PANTHER" id="PTHR24115:SF0">
    <property type="entry name" value="FI21273P1-RELATED"/>
    <property type="match status" value="1"/>
</dbReference>
<dbReference type="Gene3D" id="3.40.850.10">
    <property type="entry name" value="Kinesin motor domain"/>
    <property type="match status" value="1"/>
</dbReference>
<evidence type="ECO:0000313" key="6">
    <source>
        <dbReference type="Proteomes" id="UP000285430"/>
    </source>
</evidence>
<dbReference type="VEuPathDB" id="FungiDB:H257_14121"/>
<dbReference type="PRINTS" id="PR00380">
    <property type="entry name" value="KINESINHEAVY"/>
</dbReference>
<dbReference type="SUPFAM" id="SSF52540">
    <property type="entry name" value="P-loop containing nucleoside triphosphate hydrolases"/>
    <property type="match status" value="1"/>
</dbReference>
<dbReference type="GO" id="GO:0016887">
    <property type="term" value="F:ATP hydrolysis activity"/>
    <property type="evidence" value="ECO:0007669"/>
    <property type="project" value="TreeGrafter"/>
</dbReference>
<dbReference type="GO" id="GO:0005871">
    <property type="term" value="C:kinesin complex"/>
    <property type="evidence" value="ECO:0007669"/>
    <property type="project" value="TreeGrafter"/>
</dbReference>
<evidence type="ECO:0000256" key="1">
    <source>
        <dbReference type="PROSITE-ProRule" id="PRU00283"/>
    </source>
</evidence>
<comment type="caution">
    <text evidence="5">The sequence shown here is derived from an EMBL/GenBank/DDBJ whole genome shotgun (WGS) entry which is preliminary data.</text>
</comment>
<keyword evidence="1" id="KW-0067">ATP-binding</keyword>
<dbReference type="GO" id="GO:0007018">
    <property type="term" value="P:microtubule-based movement"/>
    <property type="evidence" value="ECO:0007669"/>
    <property type="project" value="InterPro"/>
</dbReference>
<dbReference type="InterPro" id="IPR036961">
    <property type="entry name" value="Kinesin_motor_dom_sf"/>
</dbReference>
<gene>
    <name evidence="5" type="ORF">DYB37_007698</name>
</gene>
<name>A0A3R7AVQ9_APHAT</name>
<keyword evidence="1" id="KW-0547">Nucleotide-binding</keyword>
<dbReference type="Proteomes" id="UP000285430">
    <property type="component" value="Unassembled WGS sequence"/>
</dbReference>
<feature type="binding site" evidence="1">
    <location>
        <begin position="508"/>
        <end position="515"/>
    </location>
    <ligand>
        <name>ATP</name>
        <dbReference type="ChEBI" id="CHEBI:30616"/>
    </ligand>
</feature>
<dbReference type="EMBL" id="QUTH01003476">
    <property type="protein sequence ID" value="RHZ19117.1"/>
    <property type="molecule type" value="Genomic_DNA"/>
</dbReference>
<dbReference type="InterPro" id="IPR001752">
    <property type="entry name" value="Kinesin_motor_dom"/>
</dbReference>
<keyword evidence="2" id="KW-0175">Coiled coil</keyword>
<dbReference type="GO" id="GO:0003777">
    <property type="term" value="F:microtubule motor activity"/>
    <property type="evidence" value="ECO:0007669"/>
    <property type="project" value="InterPro"/>
</dbReference>
<dbReference type="PANTHER" id="PTHR24115">
    <property type="entry name" value="KINESIN-RELATED"/>
    <property type="match status" value="1"/>
</dbReference>
<evidence type="ECO:0000259" key="4">
    <source>
        <dbReference type="PROSITE" id="PS50067"/>
    </source>
</evidence>
<feature type="domain" description="Kinesin motor" evidence="4">
    <location>
        <begin position="400"/>
        <end position="855"/>
    </location>
</feature>
<evidence type="ECO:0000256" key="2">
    <source>
        <dbReference type="SAM" id="Coils"/>
    </source>
</evidence>
<feature type="region of interest" description="Disordered" evidence="3">
    <location>
        <begin position="371"/>
        <end position="398"/>
    </location>
</feature>
<proteinExistence type="inferred from homology"/>
<accession>A0A3R7AVQ9</accession>
<feature type="coiled-coil region" evidence="2">
    <location>
        <begin position="658"/>
        <end position="685"/>
    </location>
</feature>
<dbReference type="GO" id="GO:0005874">
    <property type="term" value="C:microtubule"/>
    <property type="evidence" value="ECO:0007669"/>
    <property type="project" value="TreeGrafter"/>
</dbReference>
<dbReference type="SMART" id="SM00129">
    <property type="entry name" value="KISc"/>
    <property type="match status" value="1"/>
</dbReference>
<evidence type="ECO:0000256" key="3">
    <source>
        <dbReference type="SAM" id="MobiDB-lite"/>
    </source>
</evidence>
<dbReference type="GO" id="GO:0005524">
    <property type="term" value="F:ATP binding"/>
    <property type="evidence" value="ECO:0007669"/>
    <property type="project" value="UniProtKB-UniRule"/>
</dbReference>
<dbReference type="GO" id="GO:0005819">
    <property type="term" value="C:spindle"/>
    <property type="evidence" value="ECO:0007669"/>
    <property type="project" value="TreeGrafter"/>
</dbReference>
<comment type="similarity">
    <text evidence="1">Belongs to the TRAFAC class myosin-kinesin ATPase superfamily. Kinesin family.</text>
</comment>
<evidence type="ECO:0000313" key="5">
    <source>
        <dbReference type="EMBL" id="RHZ19117.1"/>
    </source>
</evidence>
<sequence length="855" mass="94377">MPRQSYATYLSQHATSDEWQAACVVMLRCHQEQLVSLAVLGSKWANVPGEQGVQVVYSSQLTDLIRYRSIIAGSFDELQHHLDTSNVLALLALPPSPTYDMSFVTTNDVAQEPLLLQDHNDSKIWMQWHEERMQLEGCPLGVATLTLANHCWLEDSGNIELIPDLHDAFTVVGLLYSPGPIDNQRRNATTQVILCAQVSSTFSAVVASAWRGVGDTLTRHLLQLRLMAAWLELPLSAGRTSTGFGCVCYHCGQLCIGMSMICLGCLADLCSCCCLRFPVQFKHRQGWTLEDVEDSSSCRDCWARVHDSNFELHWSSTVEEKTVVNTDDHNECMQTNDIVEASDPGVQVDQADVTFLLSLATAKAVQTKKCATERSQPRVASTSAHPHPLKMTRPSKTKKQVDVHLRIRPLVKEELERQDEHLVLTTQSGADGTINLSLTTPKAESDDVEFVEVLGFQVPKSKPKRDKTFRRFVGIHDDVSNAHFFQATVAPLVQDALAGRTACCFAYGHTGSGKTHTILGYGAERGMYHLASQQLFAAIGDISAQNSSLDAIDLPKLQVRVNEIYNGEVYDLLNDSAKCFVREDAHGKVQIRGETVVDADTGLVTTTASTSVLAGSHDELLEIVSRGIAARSTGNSNVHRASSRSHAIVEIEFVSDRILQLRASVDDLDSEYTRLRHERDSLEMDIFTRQHYKVEGKWVKKENAQGSTDDECTQLLDLRKAYLAVEAQKRGAQRNVEVAQAQGLPCVGGALVFVDLAGSEHASKITDGIQKTDEEQQECREINKSLSALKACFRAQCQGLTGTSCYRNSKLTLVLRDHLKSEASHTAMIAAVSPSSFHVDKTIHTLQYAQLVAEK</sequence>
<reference evidence="5 6" key="1">
    <citation type="submission" date="2018-08" db="EMBL/GenBank/DDBJ databases">
        <title>Aphanomyces genome sequencing and annotation.</title>
        <authorList>
            <person name="Minardi D."/>
            <person name="Oidtmann B."/>
            <person name="Van Der Giezen M."/>
            <person name="Studholme D.J."/>
        </authorList>
    </citation>
    <scope>NUCLEOTIDE SEQUENCE [LARGE SCALE GENOMIC DNA]</scope>
    <source>
        <strain evidence="5 6">Da</strain>
    </source>
</reference>
<dbReference type="InterPro" id="IPR027640">
    <property type="entry name" value="Kinesin-like_fam"/>
</dbReference>